<dbReference type="InterPro" id="IPR032466">
    <property type="entry name" value="Metal_Hydrolase"/>
</dbReference>
<dbReference type="PANTHER" id="PTHR43114">
    <property type="entry name" value="ADENINE DEAMINASE"/>
    <property type="match status" value="1"/>
</dbReference>
<evidence type="ECO:0000259" key="6">
    <source>
        <dbReference type="Pfam" id="PF00962"/>
    </source>
</evidence>
<dbReference type="STRING" id="155974.SAMN04487818_12040"/>
<dbReference type="NCBIfam" id="TIGR01430">
    <property type="entry name" value="aden_deam"/>
    <property type="match status" value="1"/>
</dbReference>
<evidence type="ECO:0000256" key="5">
    <source>
        <dbReference type="ARBA" id="ARBA00022833"/>
    </source>
</evidence>
<reference evidence="8" key="1">
    <citation type="submission" date="2016-10" db="EMBL/GenBank/DDBJ databases">
        <authorList>
            <person name="Varghese N."/>
            <person name="Submissions S."/>
        </authorList>
    </citation>
    <scope>NUCLEOTIDE SEQUENCE [LARGE SCALE GENOMIC DNA]</scope>
    <source>
        <strain evidence="8">DSM 44260</strain>
    </source>
</reference>
<keyword evidence="3" id="KW-0479">Metal-binding</keyword>
<evidence type="ECO:0000256" key="4">
    <source>
        <dbReference type="ARBA" id="ARBA00022801"/>
    </source>
</evidence>
<dbReference type="InterPro" id="IPR001365">
    <property type="entry name" value="A_deaminase_dom"/>
</dbReference>
<evidence type="ECO:0000256" key="3">
    <source>
        <dbReference type="ARBA" id="ARBA00022723"/>
    </source>
</evidence>
<dbReference type="EMBL" id="FOGI01000020">
    <property type="protein sequence ID" value="SES48590.1"/>
    <property type="molecule type" value="Genomic_DNA"/>
</dbReference>
<dbReference type="PANTHER" id="PTHR43114:SF6">
    <property type="entry name" value="ADENINE DEAMINASE"/>
    <property type="match status" value="1"/>
</dbReference>
<feature type="domain" description="Adenosine deaminase" evidence="6">
    <location>
        <begin position="9"/>
        <end position="330"/>
    </location>
</feature>
<evidence type="ECO:0000313" key="8">
    <source>
        <dbReference type="Proteomes" id="UP000199051"/>
    </source>
</evidence>
<proteinExistence type="inferred from homology"/>
<name>A0A1H9XR10_9PSEU</name>
<dbReference type="SUPFAM" id="SSF51556">
    <property type="entry name" value="Metallo-dependent hydrolases"/>
    <property type="match status" value="1"/>
</dbReference>
<dbReference type="Pfam" id="PF00962">
    <property type="entry name" value="A_deaminase"/>
    <property type="match status" value="1"/>
</dbReference>
<dbReference type="Gene3D" id="3.20.20.140">
    <property type="entry name" value="Metal-dependent hydrolases"/>
    <property type="match status" value="1"/>
</dbReference>
<dbReference type="RefSeq" id="WP_092786866.1">
    <property type="nucleotide sequence ID" value="NZ_FOGI01000020.1"/>
</dbReference>
<comment type="cofactor">
    <cofactor evidence="1">
        <name>Zn(2+)</name>
        <dbReference type="ChEBI" id="CHEBI:29105"/>
    </cofactor>
</comment>
<dbReference type="Proteomes" id="UP000199051">
    <property type="component" value="Unassembled WGS sequence"/>
</dbReference>
<keyword evidence="5" id="KW-0862">Zinc</keyword>
<dbReference type="GO" id="GO:0019239">
    <property type="term" value="F:deaminase activity"/>
    <property type="evidence" value="ECO:0007669"/>
    <property type="project" value="InterPro"/>
</dbReference>
<dbReference type="InterPro" id="IPR006330">
    <property type="entry name" value="Ado/ade_deaminase"/>
</dbReference>
<comment type="similarity">
    <text evidence="2">Belongs to the metallo-dependent hydrolases superfamily. Adenosine and AMP deaminases family.</text>
</comment>
<gene>
    <name evidence="7" type="ORF">SAMN04487818_12040</name>
</gene>
<keyword evidence="4" id="KW-0378">Hydrolase</keyword>
<sequence length="336" mass="36612">MHAYIHALPKVELHLHLVGSAPLDSVLELARRHPDGGVPTDRDDLVRYYEFTDFTHFITVYGKVSRLVRTGADITTLLVGIARDLAASNAHYAEVTITAFDHLNNGMDPAELSEALTGGRKRALAEHGVVLAWIFDIPAGLERAEDERTVDWVLAHMPEGTVAFGVGGQEAGMPRASFRRSFDRAREAGLHSVPHAGETVGPEEIWAAVRELGAERIGHGVSAVQDRDLLRHLAHEGIPLEVCPTSNLRTRAVGDIKQHPLPLLLEAGVPVTLATDDPGMFHTHLDREYLLCHEHLGLGRGELADIARTGVRSAFCGPELKADLLARIDAVERSGE</sequence>
<dbReference type="GO" id="GO:0046872">
    <property type="term" value="F:metal ion binding"/>
    <property type="evidence" value="ECO:0007669"/>
    <property type="project" value="UniProtKB-KW"/>
</dbReference>
<protein>
    <submittedName>
        <fullName evidence="7">Aminodeoxyfutalosine deaminase</fullName>
    </submittedName>
</protein>
<dbReference type="AlphaFoldDB" id="A0A1H9XR10"/>
<keyword evidence="8" id="KW-1185">Reference proteome</keyword>
<accession>A0A1H9XR10</accession>
<evidence type="ECO:0000256" key="1">
    <source>
        <dbReference type="ARBA" id="ARBA00001947"/>
    </source>
</evidence>
<evidence type="ECO:0000256" key="2">
    <source>
        <dbReference type="ARBA" id="ARBA00006676"/>
    </source>
</evidence>
<dbReference type="GO" id="GO:0016814">
    <property type="term" value="F:hydrolase activity, acting on carbon-nitrogen (but not peptide) bonds, in cyclic amidines"/>
    <property type="evidence" value="ECO:0007669"/>
    <property type="project" value="UniProtKB-ARBA"/>
</dbReference>
<organism evidence="7 8">
    <name type="scientific">Actinokineospora terrae</name>
    <dbReference type="NCBI Taxonomy" id="155974"/>
    <lineage>
        <taxon>Bacteria</taxon>
        <taxon>Bacillati</taxon>
        <taxon>Actinomycetota</taxon>
        <taxon>Actinomycetes</taxon>
        <taxon>Pseudonocardiales</taxon>
        <taxon>Pseudonocardiaceae</taxon>
        <taxon>Actinokineospora</taxon>
    </lineage>
</organism>
<evidence type="ECO:0000313" key="7">
    <source>
        <dbReference type="EMBL" id="SES48590.1"/>
    </source>
</evidence>